<organism evidence="3 4">
    <name type="scientific">Onychostoma macrolepis</name>
    <dbReference type="NCBI Taxonomy" id="369639"/>
    <lineage>
        <taxon>Eukaryota</taxon>
        <taxon>Metazoa</taxon>
        <taxon>Chordata</taxon>
        <taxon>Craniata</taxon>
        <taxon>Vertebrata</taxon>
        <taxon>Euteleostomi</taxon>
        <taxon>Actinopterygii</taxon>
        <taxon>Neopterygii</taxon>
        <taxon>Teleostei</taxon>
        <taxon>Ostariophysi</taxon>
        <taxon>Cypriniformes</taxon>
        <taxon>Cyprinidae</taxon>
        <taxon>Acrossocheilinae</taxon>
        <taxon>Onychostoma</taxon>
    </lineage>
</organism>
<gene>
    <name evidence="3" type="ORF">G5714_021579</name>
</gene>
<evidence type="ECO:0000313" key="4">
    <source>
        <dbReference type="Proteomes" id="UP000579812"/>
    </source>
</evidence>
<keyword evidence="2" id="KW-1133">Transmembrane helix</keyword>
<feature type="region of interest" description="Disordered" evidence="1">
    <location>
        <begin position="95"/>
        <end position="134"/>
    </location>
</feature>
<name>A0A7J6BS51_9TELE</name>
<accession>A0A7J6BS51</accession>
<keyword evidence="2" id="KW-0812">Transmembrane</keyword>
<evidence type="ECO:0000256" key="1">
    <source>
        <dbReference type="SAM" id="MobiDB-lite"/>
    </source>
</evidence>
<proteinExistence type="predicted"/>
<dbReference type="AlphaFoldDB" id="A0A7J6BS51"/>
<sequence>MSEPTTFIPTTVPVGPTVKALQTPAWTLNSDIPSNITATMEDPTIGMASSAESVYPVLLGVSVIAVVVVILLIMIVVLRFMAHQKGTYYTHEENLAFESDPEAQEVTEDLEDPEDPEEDVLFLTASHSTTPKLK</sequence>
<feature type="compositionally biased region" description="Polar residues" evidence="1">
    <location>
        <begin position="125"/>
        <end position="134"/>
    </location>
</feature>
<keyword evidence="4" id="KW-1185">Reference proteome</keyword>
<comment type="caution">
    <text evidence="3">The sequence shown here is derived from an EMBL/GenBank/DDBJ whole genome shotgun (WGS) entry which is preliminary data.</text>
</comment>
<evidence type="ECO:0000256" key="2">
    <source>
        <dbReference type="SAM" id="Phobius"/>
    </source>
</evidence>
<evidence type="ECO:0000313" key="3">
    <source>
        <dbReference type="EMBL" id="KAF4097571.1"/>
    </source>
</evidence>
<reference evidence="3 4" key="1">
    <citation type="submission" date="2020-04" db="EMBL/GenBank/DDBJ databases">
        <title>Chromosome-level genome assembly of a cyprinid fish Onychostoma macrolepis by integration of Nanopore Sequencing, Bionano and Hi-C technology.</title>
        <authorList>
            <person name="Wang D."/>
        </authorList>
    </citation>
    <scope>NUCLEOTIDE SEQUENCE [LARGE SCALE GENOMIC DNA]</scope>
    <source>
        <strain evidence="3">SWU-2019</strain>
        <tissue evidence="3">Muscle</tissue>
    </source>
</reference>
<protein>
    <submittedName>
        <fullName evidence="3">Uncharacterized protein</fullName>
    </submittedName>
</protein>
<dbReference type="Proteomes" id="UP000579812">
    <property type="component" value="Unassembled WGS sequence"/>
</dbReference>
<feature type="compositionally biased region" description="Acidic residues" evidence="1">
    <location>
        <begin position="99"/>
        <end position="120"/>
    </location>
</feature>
<dbReference type="EMBL" id="JAAMOB010000022">
    <property type="protein sequence ID" value="KAF4097571.1"/>
    <property type="molecule type" value="Genomic_DNA"/>
</dbReference>
<feature type="transmembrane region" description="Helical" evidence="2">
    <location>
        <begin position="57"/>
        <end position="78"/>
    </location>
</feature>
<keyword evidence="2" id="KW-0472">Membrane</keyword>